<comment type="caution">
    <text evidence="5">The sequence shown here is derived from an EMBL/GenBank/DDBJ whole genome shotgun (WGS) entry which is preliminary data.</text>
</comment>
<gene>
    <name evidence="5" type="ORF">ACFQH9_31865</name>
</gene>
<proteinExistence type="predicted"/>
<dbReference type="InterPro" id="IPR016032">
    <property type="entry name" value="Sig_transdc_resp-reg_C-effctor"/>
</dbReference>
<dbReference type="SUPFAM" id="SSF52540">
    <property type="entry name" value="P-loop containing nucleoside triphosphate hydrolases"/>
    <property type="match status" value="1"/>
</dbReference>
<reference evidence="6" key="1">
    <citation type="journal article" date="2019" name="Int. J. Syst. Evol. Microbiol.">
        <title>The Global Catalogue of Microorganisms (GCM) 10K type strain sequencing project: providing services to taxonomists for standard genome sequencing and annotation.</title>
        <authorList>
            <consortium name="The Broad Institute Genomics Platform"/>
            <consortium name="The Broad Institute Genome Sequencing Center for Infectious Disease"/>
            <person name="Wu L."/>
            <person name="Ma J."/>
        </authorList>
    </citation>
    <scope>NUCLEOTIDE SEQUENCE [LARGE SCALE GENOMIC DNA]</scope>
    <source>
        <strain evidence="6">CGMCC 4.7397</strain>
    </source>
</reference>
<dbReference type="SMART" id="SM00421">
    <property type="entry name" value="HTH_LUXR"/>
    <property type="match status" value="1"/>
</dbReference>
<evidence type="ECO:0000259" key="4">
    <source>
        <dbReference type="PROSITE" id="PS50043"/>
    </source>
</evidence>
<dbReference type="InterPro" id="IPR041664">
    <property type="entry name" value="AAA_16"/>
</dbReference>
<sequence>MTSVPRPGVGIGLIGRGAERSVLTAALDRARSGRGTGVLLSGDAGVGKSRLIAELSAQARDSGALVLLGRCIETAGVELPYLPFTEIVGRLLAEHPELAGRHPGLLRLVPGESGAERGGRELGQLQVFEALLSALETVSGAGAGAGPPVLLVLEDLHWADRSSRDLLVFLLSRLGAGRLLVVATYRADDLHRRHPLRPVLAELVRLPAVERLELAPLPPADALALVTALAGDLGLEERELHRLARRSEGNAFFAEELVSAAGGGGGLPEALTDVLLARFERLPAPARQVLRVASVAGRSVADATLAEVSGLGTAEFEEAVREAVAHHVLVPDERGDLAFRHALLREAVYGDLLPGERARIHSRYADLLAERLARPAPPGRPSPVGTSPAAALAHHALAAHDLPRALAASVRAAREADRVGAPAEVLRHAERAVELWSAVPGAEAVAGADEITVTLWAAYAASATGDPERGIALSSHALELVDATADRGRAAEVRVRHAIRLLERTEGTLAAAAAVREAIDLLREGPPTADLAWAHAVLARALWRTDDVPGVREHGEAALRIAREAAAALRAGTAEPHGEHGDADPETARAEALQDVAAAEADALISLAVVEEFEGRGPRSRELLSEALPLARGSGNIGVELRIFYNRGMSLLEEGSAAAAAAEFAAGMRRATETGTTWSGYGMDMRVARLMSEFIAGDWEAAEHTARLGGAMVAPVVAGRLAAAGLLVEVARGRLAEAERRWADLDSREQEDDQVVLLLGGAGVEAALWRGEPAVALRRAETALADLDRLLPHHIAAIMLAALGLAAVPEGAHEPAERLLGSAEEAAEKGIPRSGSLGVEGRAWLARARAERDRVRGEADAATWTGVLEAFGYGEPYREAEARVRRAEALLAAAARAEDRAGAARLREEAVADLDAAVATAERLGAAPLRARAADVRERAGSRRARSGPEPAAEEAGPLTPREAAVLALVAEGRTNRQVGEVLYISEKTVSVHLSRVMAKLGAAGRTDAVAIGYERGLIPPRSTVQ</sequence>
<evidence type="ECO:0000256" key="2">
    <source>
        <dbReference type="ARBA" id="ARBA00022840"/>
    </source>
</evidence>
<dbReference type="PRINTS" id="PR00038">
    <property type="entry name" value="HTHLUXR"/>
</dbReference>
<dbReference type="CDD" id="cd06170">
    <property type="entry name" value="LuxR_C_like"/>
    <property type="match status" value="1"/>
</dbReference>
<keyword evidence="2" id="KW-0067">ATP-binding</keyword>
<dbReference type="EMBL" id="JBHSQK010000129">
    <property type="protein sequence ID" value="MFC5952866.1"/>
    <property type="molecule type" value="Genomic_DNA"/>
</dbReference>
<evidence type="ECO:0000313" key="5">
    <source>
        <dbReference type="EMBL" id="MFC5952866.1"/>
    </source>
</evidence>
<evidence type="ECO:0000313" key="6">
    <source>
        <dbReference type="Proteomes" id="UP001596119"/>
    </source>
</evidence>
<dbReference type="PROSITE" id="PS50043">
    <property type="entry name" value="HTH_LUXR_2"/>
    <property type="match status" value="1"/>
</dbReference>
<keyword evidence="1" id="KW-0547">Nucleotide-binding</keyword>
<dbReference type="PANTHER" id="PTHR16305:SF35">
    <property type="entry name" value="TRANSCRIPTIONAL ACTIVATOR DOMAIN"/>
    <property type="match status" value="1"/>
</dbReference>
<name>A0ABW1IGK3_9PSEU</name>
<protein>
    <submittedName>
        <fullName evidence="5">AAA family ATPase</fullName>
    </submittedName>
</protein>
<dbReference type="Gene3D" id="1.10.10.10">
    <property type="entry name" value="Winged helix-like DNA-binding domain superfamily/Winged helix DNA-binding domain"/>
    <property type="match status" value="1"/>
</dbReference>
<dbReference type="InterPro" id="IPR036388">
    <property type="entry name" value="WH-like_DNA-bd_sf"/>
</dbReference>
<dbReference type="PROSITE" id="PS00622">
    <property type="entry name" value="HTH_LUXR_1"/>
    <property type="match status" value="1"/>
</dbReference>
<dbReference type="InterPro" id="IPR027417">
    <property type="entry name" value="P-loop_NTPase"/>
</dbReference>
<evidence type="ECO:0000256" key="1">
    <source>
        <dbReference type="ARBA" id="ARBA00022741"/>
    </source>
</evidence>
<feature type="region of interest" description="Disordered" evidence="3">
    <location>
        <begin position="935"/>
        <end position="959"/>
    </location>
</feature>
<keyword evidence="6" id="KW-1185">Reference proteome</keyword>
<dbReference type="Pfam" id="PF00196">
    <property type="entry name" value="GerE"/>
    <property type="match status" value="1"/>
</dbReference>
<dbReference type="Pfam" id="PF13191">
    <property type="entry name" value="AAA_16"/>
    <property type="match status" value="1"/>
</dbReference>
<feature type="domain" description="HTH luxR-type" evidence="4">
    <location>
        <begin position="952"/>
        <end position="1017"/>
    </location>
</feature>
<dbReference type="InterPro" id="IPR000792">
    <property type="entry name" value="Tscrpt_reg_LuxR_C"/>
</dbReference>
<dbReference type="Proteomes" id="UP001596119">
    <property type="component" value="Unassembled WGS sequence"/>
</dbReference>
<accession>A0ABW1IGK3</accession>
<evidence type="ECO:0000256" key="3">
    <source>
        <dbReference type="SAM" id="MobiDB-lite"/>
    </source>
</evidence>
<dbReference type="SUPFAM" id="SSF46894">
    <property type="entry name" value="C-terminal effector domain of the bipartite response regulators"/>
    <property type="match status" value="1"/>
</dbReference>
<dbReference type="PANTHER" id="PTHR16305">
    <property type="entry name" value="TESTICULAR SOLUBLE ADENYLYL CYCLASE"/>
    <property type="match status" value="1"/>
</dbReference>
<organism evidence="5 6">
    <name type="scientific">Pseudonocardia lutea</name>
    <dbReference type="NCBI Taxonomy" id="2172015"/>
    <lineage>
        <taxon>Bacteria</taxon>
        <taxon>Bacillati</taxon>
        <taxon>Actinomycetota</taxon>
        <taxon>Actinomycetes</taxon>
        <taxon>Pseudonocardiales</taxon>
        <taxon>Pseudonocardiaceae</taxon>
        <taxon>Pseudonocardia</taxon>
    </lineage>
</organism>
<dbReference type="RefSeq" id="WP_379572157.1">
    <property type="nucleotide sequence ID" value="NZ_JBHSQK010000129.1"/>
</dbReference>